<keyword evidence="1" id="KW-0732">Signal</keyword>
<feature type="non-terminal residue" evidence="2">
    <location>
        <position position="1"/>
    </location>
</feature>
<accession>A0A9P7EIN5</accession>
<reference evidence="2" key="1">
    <citation type="journal article" date="2020" name="New Phytol.">
        <title>Comparative genomics reveals dynamic genome evolution in host specialist ectomycorrhizal fungi.</title>
        <authorList>
            <person name="Lofgren L.A."/>
            <person name="Nguyen N.H."/>
            <person name="Vilgalys R."/>
            <person name="Ruytinx J."/>
            <person name="Liao H.L."/>
            <person name="Branco S."/>
            <person name="Kuo A."/>
            <person name="LaButti K."/>
            <person name="Lipzen A."/>
            <person name="Andreopoulos W."/>
            <person name="Pangilinan J."/>
            <person name="Riley R."/>
            <person name="Hundley H."/>
            <person name="Na H."/>
            <person name="Barry K."/>
            <person name="Grigoriev I.V."/>
            <person name="Stajich J.E."/>
            <person name="Kennedy P.G."/>
        </authorList>
    </citation>
    <scope>NUCLEOTIDE SEQUENCE</scope>
    <source>
        <strain evidence="2">MN1</strain>
    </source>
</reference>
<protein>
    <submittedName>
        <fullName evidence="2">Uncharacterized protein</fullName>
    </submittedName>
</protein>
<dbReference type="EMBL" id="JABBWG010000005">
    <property type="protein sequence ID" value="KAG1822437.1"/>
    <property type="molecule type" value="Genomic_DNA"/>
</dbReference>
<feature type="chain" id="PRO_5040178746" evidence="1">
    <location>
        <begin position="22"/>
        <end position="83"/>
    </location>
</feature>
<dbReference type="GeneID" id="64624352"/>
<feature type="signal peptide" evidence="1">
    <location>
        <begin position="1"/>
        <end position="21"/>
    </location>
</feature>
<dbReference type="InterPro" id="IPR040521">
    <property type="entry name" value="KDZ"/>
</dbReference>
<name>A0A9P7EIN5_9AGAM</name>
<evidence type="ECO:0000313" key="3">
    <source>
        <dbReference type="Proteomes" id="UP000807769"/>
    </source>
</evidence>
<dbReference type="RefSeq" id="XP_041196843.1">
    <property type="nucleotide sequence ID" value="XM_041330335.1"/>
</dbReference>
<evidence type="ECO:0000256" key="1">
    <source>
        <dbReference type="SAM" id="SignalP"/>
    </source>
</evidence>
<dbReference type="AlphaFoldDB" id="A0A9P7EIN5"/>
<dbReference type="Proteomes" id="UP000807769">
    <property type="component" value="Unassembled WGS sequence"/>
</dbReference>
<keyword evidence="3" id="KW-1185">Reference proteome</keyword>
<evidence type="ECO:0000313" key="2">
    <source>
        <dbReference type="EMBL" id="KAG1822437.1"/>
    </source>
</evidence>
<organism evidence="2 3">
    <name type="scientific">Suillus subaureus</name>
    <dbReference type="NCBI Taxonomy" id="48587"/>
    <lineage>
        <taxon>Eukaryota</taxon>
        <taxon>Fungi</taxon>
        <taxon>Dikarya</taxon>
        <taxon>Basidiomycota</taxon>
        <taxon>Agaricomycotina</taxon>
        <taxon>Agaricomycetes</taxon>
        <taxon>Agaricomycetidae</taxon>
        <taxon>Boletales</taxon>
        <taxon>Suillineae</taxon>
        <taxon>Suillaceae</taxon>
        <taxon>Suillus</taxon>
    </lineage>
</organism>
<proteinExistence type="predicted"/>
<gene>
    <name evidence="2" type="ORF">BJ212DRAFT_1263353</name>
</gene>
<dbReference type="Pfam" id="PF18758">
    <property type="entry name" value="KDZ"/>
    <property type="match status" value="1"/>
</dbReference>
<sequence length="83" mass="9604">WHKKLWHCISAFLISMHLSHAIKTISFFMLKFHLPTHIEQCQTSFSFNYKNRVGRTDGEAPEFGWANINPVALSTKEIGPCAW</sequence>
<dbReference type="OrthoDB" id="3257768at2759"/>
<comment type="caution">
    <text evidence="2">The sequence shown here is derived from an EMBL/GenBank/DDBJ whole genome shotgun (WGS) entry which is preliminary data.</text>
</comment>